<feature type="region of interest" description="Disordered" evidence="6">
    <location>
        <begin position="570"/>
        <end position="596"/>
    </location>
</feature>
<feature type="transmembrane region" description="Helical" evidence="7">
    <location>
        <begin position="449"/>
        <end position="474"/>
    </location>
</feature>
<feature type="transmembrane region" description="Helical" evidence="7">
    <location>
        <begin position="541"/>
        <end position="561"/>
    </location>
</feature>
<name>A0ABR0SGE9_9HYPO</name>
<dbReference type="Gene3D" id="1.20.1250.20">
    <property type="entry name" value="MFS general substrate transporter like domains"/>
    <property type="match status" value="1"/>
</dbReference>
<keyword evidence="10" id="KW-1185">Reference proteome</keyword>
<gene>
    <name evidence="9" type="ORF">PT974_09026</name>
</gene>
<feature type="transmembrane region" description="Helical" evidence="7">
    <location>
        <begin position="113"/>
        <end position="130"/>
    </location>
</feature>
<feature type="region of interest" description="Disordered" evidence="6">
    <location>
        <begin position="30"/>
        <end position="63"/>
    </location>
</feature>
<evidence type="ECO:0000256" key="4">
    <source>
        <dbReference type="ARBA" id="ARBA00022989"/>
    </source>
</evidence>
<accession>A0ABR0SGE9</accession>
<dbReference type="PANTHER" id="PTHR42718">
    <property type="entry name" value="MAJOR FACILITATOR SUPERFAMILY MULTIDRUG TRANSPORTER MFSC"/>
    <property type="match status" value="1"/>
</dbReference>
<dbReference type="SUPFAM" id="SSF103473">
    <property type="entry name" value="MFS general substrate transporter"/>
    <property type="match status" value="2"/>
</dbReference>
<keyword evidence="3 7" id="KW-0812">Transmembrane</keyword>
<dbReference type="PANTHER" id="PTHR42718:SF9">
    <property type="entry name" value="MAJOR FACILITATOR SUPERFAMILY MULTIDRUG TRANSPORTER MFSC"/>
    <property type="match status" value="1"/>
</dbReference>
<feature type="transmembrane region" description="Helical" evidence="7">
    <location>
        <begin position="231"/>
        <end position="251"/>
    </location>
</feature>
<organism evidence="9 10">
    <name type="scientific">Cladobotryum mycophilum</name>
    <dbReference type="NCBI Taxonomy" id="491253"/>
    <lineage>
        <taxon>Eukaryota</taxon>
        <taxon>Fungi</taxon>
        <taxon>Dikarya</taxon>
        <taxon>Ascomycota</taxon>
        <taxon>Pezizomycotina</taxon>
        <taxon>Sordariomycetes</taxon>
        <taxon>Hypocreomycetidae</taxon>
        <taxon>Hypocreales</taxon>
        <taxon>Hypocreaceae</taxon>
        <taxon>Cladobotryum</taxon>
    </lineage>
</organism>
<feature type="transmembrane region" description="Helical" evidence="7">
    <location>
        <begin position="172"/>
        <end position="192"/>
    </location>
</feature>
<feature type="transmembrane region" description="Helical" evidence="7">
    <location>
        <begin position="358"/>
        <end position="383"/>
    </location>
</feature>
<keyword evidence="5 7" id="KW-0472">Membrane</keyword>
<feature type="transmembrane region" description="Helical" evidence="7">
    <location>
        <begin position="486"/>
        <end position="509"/>
    </location>
</feature>
<feature type="compositionally biased region" description="Basic and acidic residues" evidence="6">
    <location>
        <begin position="50"/>
        <end position="61"/>
    </location>
</feature>
<feature type="transmembrane region" description="Helical" evidence="7">
    <location>
        <begin position="74"/>
        <end position="101"/>
    </location>
</feature>
<keyword evidence="4 7" id="KW-1133">Transmembrane helix</keyword>
<feature type="transmembrane region" description="Helical" evidence="7">
    <location>
        <begin position="142"/>
        <end position="160"/>
    </location>
</feature>
<evidence type="ECO:0000259" key="8">
    <source>
        <dbReference type="PROSITE" id="PS50850"/>
    </source>
</evidence>
<feature type="transmembrane region" description="Helical" evidence="7">
    <location>
        <begin position="301"/>
        <end position="322"/>
    </location>
</feature>
<protein>
    <submittedName>
        <fullName evidence="9">Low affinity ammonium transporter-like protein</fullName>
    </submittedName>
</protein>
<comment type="caution">
    <text evidence="9">The sequence shown here is derived from an EMBL/GenBank/DDBJ whole genome shotgun (WGS) entry which is preliminary data.</text>
</comment>
<evidence type="ECO:0000313" key="10">
    <source>
        <dbReference type="Proteomes" id="UP001338125"/>
    </source>
</evidence>
<feature type="transmembrane region" description="Helical" evidence="7">
    <location>
        <begin position="272"/>
        <end position="289"/>
    </location>
</feature>
<keyword evidence="2" id="KW-0813">Transport</keyword>
<evidence type="ECO:0000256" key="5">
    <source>
        <dbReference type="ARBA" id="ARBA00023136"/>
    </source>
</evidence>
<evidence type="ECO:0000256" key="3">
    <source>
        <dbReference type="ARBA" id="ARBA00022692"/>
    </source>
</evidence>
<feature type="domain" description="Major facilitator superfamily (MFS) profile" evidence="8">
    <location>
        <begin position="76"/>
        <end position="565"/>
    </location>
</feature>
<feature type="transmembrane region" description="Helical" evidence="7">
    <location>
        <begin position="423"/>
        <end position="443"/>
    </location>
</feature>
<evidence type="ECO:0000256" key="7">
    <source>
        <dbReference type="SAM" id="Phobius"/>
    </source>
</evidence>
<dbReference type="Gene3D" id="1.20.1720.10">
    <property type="entry name" value="Multidrug resistance protein D"/>
    <property type="match status" value="1"/>
</dbReference>
<dbReference type="EMBL" id="JAVFKD010000014">
    <property type="protein sequence ID" value="KAK5990756.1"/>
    <property type="molecule type" value="Genomic_DNA"/>
</dbReference>
<feature type="compositionally biased region" description="Basic and acidic residues" evidence="6">
    <location>
        <begin position="582"/>
        <end position="596"/>
    </location>
</feature>
<dbReference type="PROSITE" id="PS50850">
    <property type="entry name" value="MFS"/>
    <property type="match status" value="1"/>
</dbReference>
<evidence type="ECO:0000313" key="9">
    <source>
        <dbReference type="EMBL" id="KAK5990756.1"/>
    </source>
</evidence>
<proteinExistence type="predicted"/>
<dbReference type="Pfam" id="PF07690">
    <property type="entry name" value="MFS_1"/>
    <property type="match status" value="2"/>
</dbReference>
<reference evidence="9 10" key="1">
    <citation type="submission" date="2024-01" db="EMBL/GenBank/DDBJ databases">
        <title>Complete genome of Cladobotryum mycophilum ATHUM6906.</title>
        <authorList>
            <person name="Christinaki A.C."/>
            <person name="Myridakis A.I."/>
            <person name="Kouvelis V.N."/>
        </authorList>
    </citation>
    <scope>NUCLEOTIDE SEQUENCE [LARGE SCALE GENOMIC DNA]</scope>
    <source>
        <strain evidence="9 10">ATHUM6906</strain>
    </source>
</reference>
<dbReference type="InterPro" id="IPR011701">
    <property type="entry name" value="MFS"/>
</dbReference>
<dbReference type="InterPro" id="IPR020846">
    <property type="entry name" value="MFS_dom"/>
</dbReference>
<dbReference type="Proteomes" id="UP001338125">
    <property type="component" value="Unassembled WGS sequence"/>
</dbReference>
<sequence>MATQDERASAVVDQSDGIIIPEKKTELGVIPITRQATSPESPSDASTVRGDGDNDVPKHSSEGSTLPFSKARCIALVATATGAAFLNTLALQSVVIILPTIGNDLSIPSSRQQWIVSSYSLTFGCFLLFWGRIADLYDKRLIFILGSIWVTAVTAAQPFLPNEISFNVFRGLHGLGAAANVPTAIGILGVTFPPGKAKTYAFSAYAFGAPFGSMVGSILSGLVAQYASWKWVFGVLAILAGIISVAGCLVIPPAPTATPAATGRARSASIDWIGAALVTIGLLVLMFALTEGNVVGWNVPWIPVLIVVSILILIAFVMWQWYLERRLKVAEMGQAQGNPSTLPVPPLMKISIFRNLRISAVMVVMTLFFASFNNFLVFSTFYYQDFQGLDPLQTMLRFLPTGVGGAIVVVIVAFALPRIPTVFILLCGNLAVCISCLLFAVPISPHTSYFAFGLIAMFFSVVGADTTTPSLMLYTSRALPPQDQAVGGALINAMGQFGRAIGLAISTAIQTAVMADARHVPIKDVGGIRAWDLASLKGLRMAFWSSFAFGAASLLLVLVAFRSMEIVGKADPPTPPSPTFEQEERMMINDEKERKL</sequence>
<feature type="transmembrane region" description="Helical" evidence="7">
    <location>
        <begin position="204"/>
        <end position="225"/>
    </location>
</feature>
<evidence type="ECO:0000256" key="1">
    <source>
        <dbReference type="ARBA" id="ARBA00004141"/>
    </source>
</evidence>
<dbReference type="InterPro" id="IPR036259">
    <property type="entry name" value="MFS_trans_sf"/>
</dbReference>
<evidence type="ECO:0000256" key="6">
    <source>
        <dbReference type="SAM" id="MobiDB-lite"/>
    </source>
</evidence>
<feature type="compositionally biased region" description="Polar residues" evidence="6">
    <location>
        <begin position="34"/>
        <end position="46"/>
    </location>
</feature>
<evidence type="ECO:0000256" key="2">
    <source>
        <dbReference type="ARBA" id="ARBA00022448"/>
    </source>
</evidence>
<feature type="transmembrane region" description="Helical" evidence="7">
    <location>
        <begin position="395"/>
        <end position="416"/>
    </location>
</feature>
<comment type="subcellular location">
    <subcellularLocation>
        <location evidence="1">Membrane</location>
        <topology evidence="1">Multi-pass membrane protein</topology>
    </subcellularLocation>
</comment>